<dbReference type="EMBL" id="CAMAPE010000051">
    <property type="protein sequence ID" value="CAH9107430.1"/>
    <property type="molecule type" value="Genomic_DNA"/>
</dbReference>
<reference evidence="2" key="1">
    <citation type="submission" date="2022-07" db="EMBL/GenBank/DDBJ databases">
        <authorList>
            <person name="Macas J."/>
            <person name="Novak P."/>
            <person name="Neumann P."/>
        </authorList>
    </citation>
    <scope>NUCLEOTIDE SEQUENCE</scope>
</reference>
<name>A0A9P0ZPD5_CUSEU</name>
<feature type="non-terminal residue" evidence="2">
    <location>
        <position position="169"/>
    </location>
</feature>
<dbReference type="OrthoDB" id="18894at2759"/>
<evidence type="ECO:0000256" key="1">
    <source>
        <dbReference type="SAM" id="MobiDB-lite"/>
    </source>
</evidence>
<gene>
    <name evidence="2" type="ORF">CEURO_LOCUS17705</name>
</gene>
<organism evidence="2 3">
    <name type="scientific">Cuscuta europaea</name>
    <name type="common">European dodder</name>
    <dbReference type="NCBI Taxonomy" id="41803"/>
    <lineage>
        <taxon>Eukaryota</taxon>
        <taxon>Viridiplantae</taxon>
        <taxon>Streptophyta</taxon>
        <taxon>Embryophyta</taxon>
        <taxon>Tracheophyta</taxon>
        <taxon>Spermatophyta</taxon>
        <taxon>Magnoliopsida</taxon>
        <taxon>eudicotyledons</taxon>
        <taxon>Gunneridae</taxon>
        <taxon>Pentapetalae</taxon>
        <taxon>asterids</taxon>
        <taxon>lamiids</taxon>
        <taxon>Solanales</taxon>
        <taxon>Convolvulaceae</taxon>
        <taxon>Cuscuteae</taxon>
        <taxon>Cuscuta</taxon>
        <taxon>Cuscuta subgen. Cuscuta</taxon>
    </lineage>
</organism>
<proteinExistence type="predicted"/>
<dbReference type="Proteomes" id="UP001152484">
    <property type="component" value="Unassembled WGS sequence"/>
</dbReference>
<accession>A0A9P0ZPD5</accession>
<comment type="caution">
    <text evidence="2">The sequence shown here is derived from an EMBL/GenBank/DDBJ whole genome shotgun (WGS) entry which is preliminary data.</text>
</comment>
<evidence type="ECO:0000313" key="3">
    <source>
        <dbReference type="Proteomes" id="UP001152484"/>
    </source>
</evidence>
<sequence>MVESELPSQKLEVGQSGGQVSVFRRDPLFSGWFDEKGTLHSLELGDANNGTEDLDFELPFIHQPESDVANTSLEAERHQFSYSILGRMTCGVDLGDVTARHGKESYVPFDVEDGSPNDLKHSEPTGDDRYLSYHDPSKQLSRSPFSVSDVLKTLFFILVWYTFSTFLTL</sequence>
<feature type="region of interest" description="Disordered" evidence="1">
    <location>
        <begin position="111"/>
        <end position="133"/>
    </location>
</feature>
<keyword evidence="3" id="KW-1185">Reference proteome</keyword>
<protein>
    <submittedName>
        <fullName evidence="2">Uncharacterized protein</fullName>
    </submittedName>
</protein>
<feature type="compositionally biased region" description="Basic and acidic residues" evidence="1">
    <location>
        <begin position="118"/>
        <end position="133"/>
    </location>
</feature>
<dbReference type="AlphaFoldDB" id="A0A9P0ZPD5"/>
<evidence type="ECO:0000313" key="2">
    <source>
        <dbReference type="EMBL" id="CAH9107430.1"/>
    </source>
</evidence>